<accession>A0A5J4UCD3</accession>
<comment type="caution">
    <text evidence="2">The sequence shown here is derived from an EMBL/GenBank/DDBJ whole genome shotgun (WGS) entry which is preliminary data.</text>
</comment>
<protein>
    <submittedName>
        <fullName evidence="2">Uncharacterized protein</fullName>
    </submittedName>
</protein>
<evidence type="ECO:0000313" key="3">
    <source>
        <dbReference type="Proteomes" id="UP000324800"/>
    </source>
</evidence>
<feature type="transmembrane region" description="Helical" evidence="1">
    <location>
        <begin position="269"/>
        <end position="288"/>
    </location>
</feature>
<evidence type="ECO:0000313" key="2">
    <source>
        <dbReference type="EMBL" id="KAA6367255.1"/>
    </source>
</evidence>
<keyword evidence="1" id="KW-0812">Transmembrane</keyword>
<dbReference type="EMBL" id="SNRW01018530">
    <property type="protein sequence ID" value="KAA6367255.1"/>
    <property type="molecule type" value="Genomic_DNA"/>
</dbReference>
<keyword evidence="1" id="KW-0472">Membrane</keyword>
<evidence type="ECO:0000256" key="1">
    <source>
        <dbReference type="SAM" id="Phobius"/>
    </source>
</evidence>
<organism evidence="2 3">
    <name type="scientific">Streblomastix strix</name>
    <dbReference type="NCBI Taxonomy" id="222440"/>
    <lineage>
        <taxon>Eukaryota</taxon>
        <taxon>Metamonada</taxon>
        <taxon>Preaxostyla</taxon>
        <taxon>Oxymonadida</taxon>
        <taxon>Streblomastigidae</taxon>
        <taxon>Streblomastix</taxon>
    </lineage>
</organism>
<sequence>MVHHRVDEDYDDNQQINQQNRNYAEYGAQNADANQKALPNWLNFLLSRLRDAPNAIRAQQQHDATTKLFEHHYGRKASDSNIANERAIKKEQELLFQREEEMLGLELNKKGVSPSIGDDYAKDYVETALLTVLILRTCVAASIELIRNGFPITQRFIFTCHHVAGVIVGVGSQRRDVKLVADEFKPLIGTNSSALNMLTKMSKDQIKELYTSIKLIASKSPTPQKKQSFPTLQQLLVIAVIIISELVLISIITSQLNSTVLQPISNDDAIVTICTLINVSTLLSTIAINRPDATITTIVFLSKWCIAANYRFQTSIVDAWEEERGA</sequence>
<reference evidence="2 3" key="1">
    <citation type="submission" date="2019-03" db="EMBL/GenBank/DDBJ databases">
        <title>Single cell metagenomics reveals metabolic interactions within the superorganism composed of flagellate Streblomastix strix and complex community of Bacteroidetes bacteria on its surface.</title>
        <authorList>
            <person name="Treitli S.C."/>
            <person name="Kolisko M."/>
            <person name="Husnik F."/>
            <person name="Keeling P."/>
            <person name="Hampl V."/>
        </authorList>
    </citation>
    <scope>NUCLEOTIDE SEQUENCE [LARGE SCALE GENOMIC DNA]</scope>
    <source>
        <strain evidence="2">ST1C</strain>
    </source>
</reference>
<dbReference type="Proteomes" id="UP000324800">
    <property type="component" value="Unassembled WGS sequence"/>
</dbReference>
<proteinExistence type="predicted"/>
<gene>
    <name evidence="2" type="ORF">EZS28_037218</name>
</gene>
<dbReference type="AlphaFoldDB" id="A0A5J4UCD3"/>
<feature type="transmembrane region" description="Helical" evidence="1">
    <location>
        <begin position="235"/>
        <end position="257"/>
    </location>
</feature>
<keyword evidence="1" id="KW-1133">Transmembrane helix</keyword>
<name>A0A5J4UCD3_9EUKA</name>